<proteinExistence type="predicted"/>
<reference evidence="2 3" key="1">
    <citation type="submission" date="2020-07" db="EMBL/GenBank/DDBJ databases">
        <title>Genomic Encyclopedia of Type Strains, Phase IV (KMG-V): Genome sequencing to study the core and pangenomes of soil and plant-associated prokaryotes.</title>
        <authorList>
            <person name="Whitman W."/>
        </authorList>
    </citation>
    <scope>NUCLEOTIDE SEQUENCE [LARGE SCALE GENOMIC DNA]</scope>
    <source>
        <strain evidence="2 3">M8UP22</strain>
    </source>
</reference>
<evidence type="ECO:0000259" key="1">
    <source>
        <dbReference type="Pfam" id="PF06983"/>
    </source>
</evidence>
<dbReference type="AlphaFoldDB" id="A0A852VKI8"/>
<organism evidence="2 3">
    <name type="scientific">Tunturiibacter lichenicola</name>
    <dbReference type="NCBI Taxonomy" id="2051959"/>
    <lineage>
        <taxon>Bacteria</taxon>
        <taxon>Pseudomonadati</taxon>
        <taxon>Acidobacteriota</taxon>
        <taxon>Terriglobia</taxon>
        <taxon>Terriglobales</taxon>
        <taxon>Acidobacteriaceae</taxon>
        <taxon>Tunturiibacter</taxon>
    </lineage>
</organism>
<dbReference type="InterPro" id="IPR009725">
    <property type="entry name" value="3_dmu_93_MTrfase"/>
</dbReference>
<dbReference type="PIRSF" id="PIRSF021700">
    <property type="entry name" value="3_dmu_93_MTrfase"/>
    <property type="match status" value="1"/>
</dbReference>
<feature type="domain" description="PhnB-like" evidence="1">
    <location>
        <begin position="6"/>
        <end position="119"/>
    </location>
</feature>
<protein>
    <submittedName>
        <fullName evidence="2">3-demethylubiquinone-9 3-methyltransferase (Glyoxalase superfamily)</fullName>
    </submittedName>
</protein>
<dbReference type="PANTHER" id="PTHR33990">
    <property type="entry name" value="PROTEIN YJDN-RELATED"/>
    <property type="match status" value="1"/>
</dbReference>
<name>A0A852VKI8_9BACT</name>
<dbReference type="InterPro" id="IPR029068">
    <property type="entry name" value="Glyas_Bleomycin-R_OHBP_Dase"/>
</dbReference>
<dbReference type="Gene3D" id="3.10.180.10">
    <property type="entry name" value="2,3-Dihydroxybiphenyl 1,2-Dioxygenase, domain 1"/>
    <property type="match status" value="1"/>
</dbReference>
<dbReference type="EMBL" id="JACCCU010000003">
    <property type="protein sequence ID" value="NYF92150.1"/>
    <property type="molecule type" value="Genomic_DNA"/>
</dbReference>
<comment type="caution">
    <text evidence="2">The sequence shown here is derived from an EMBL/GenBank/DDBJ whole genome shotgun (WGS) entry which is preliminary data.</text>
</comment>
<evidence type="ECO:0000313" key="2">
    <source>
        <dbReference type="EMBL" id="NYF92150.1"/>
    </source>
</evidence>
<dbReference type="SUPFAM" id="SSF54593">
    <property type="entry name" value="Glyoxalase/Bleomycin resistance protein/Dihydroxybiphenyl dioxygenase"/>
    <property type="match status" value="1"/>
</dbReference>
<gene>
    <name evidence="2" type="ORF">HDF08_004269</name>
</gene>
<dbReference type="GO" id="GO:0032259">
    <property type="term" value="P:methylation"/>
    <property type="evidence" value="ECO:0007669"/>
    <property type="project" value="UniProtKB-KW"/>
</dbReference>
<dbReference type="Pfam" id="PF06983">
    <property type="entry name" value="3-dmu-9_3-mt"/>
    <property type="match status" value="1"/>
</dbReference>
<sequence length="154" mass="17289">MPTMNKVAPFLWFDDNAEEAAEFYLSVFPHARRLDELRSKGVGPWPVGKIATITIELEGQEMVFLNGGPAHQLSPAFSFFVRCDSQEEIDSYWGKLIEGGKPMACGWLTDRYGLCWQIVPRHIGELVNHPKAMQAMMGMIKMDLTALEAAARKS</sequence>
<dbReference type="InterPro" id="IPR028973">
    <property type="entry name" value="PhnB-like"/>
</dbReference>
<dbReference type="Proteomes" id="UP000564385">
    <property type="component" value="Unassembled WGS sequence"/>
</dbReference>
<evidence type="ECO:0000313" key="3">
    <source>
        <dbReference type="Proteomes" id="UP000564385"/>
    </source>
</evidence>
<dbReference type="GO" id="GO:0008168">
    <property type="term" value="F:methyltransferase activity"/>
    <property type="evidence" value="ECO:0007669"/>
    <property type="project" value="UniProtKB-KW"/>
</dbReference>
<accession>A0A852VKI8</accession>
<dbReference type="CDD" id="cd06588">
    <property type="entry name" value="PhnB_like"/>
    <property type="match status" value="1"/>
</dbReference>